<dbReference type="SUPFAM" id="SSF55874">
    <property type="entry name" value="ATPase domain of HSP90 chaperone/DNA topoisomerase II/histidine kinase"/>
    <property type="match status" value="1"/>
</dbReference>
<dbReference type="Gene3D" id="1.10.287.130">
    <property type="match status" value="1"/>
</dbReference>
<feature type="modified residue" description="4-aspartylphosphate" evidence="7">
    <location>
        <position position="507"/>
    </location>
</feature>
<dbReference type="InterPro" id="IPR036097">
    <property type="entry name" value="HisK_dim/P_sf"/>
</dbReference>
<proteinExistence type="predicted"/>
<evidence type="ECO:0000256" key="2">
    <source>
        <dbReference type="ARBA" id="ARBA00012438"/>
    </source>
</evidence>
<dbReference type="EMBL" id="PYMA01000005">
    <property type="protein sequence ID" value="PSW19980.1"/>
    <property type="molecule type" value="Genomic_DNA"/>
</dbReference>
<dbReference type="PRINTS" id="PR00344">
    <property type="entry name" value="BCTRLSENSOR"/>
</dbReference>
<dbReference type="AlphaFoldDB" id="A0A2T3NUM8"/>
<sequence>MMGQDKLIALLEKKIAREKSARRNAERLLEVKSLELFDAKKLIEQSLEKVKAQAESDSELLAYQAKMENMLLEFGRKFLIHPPTEKLIKELADSLVDSIAVRACGVAIHCVPDPSINTEYTSGRQQEWQCPAELDQQKHIWDENEGILWISLNTGDNVTGFFSARLKASGHGLLTIQKHIHLFSEMILSSIDRQLKLVEAINARKQAEASEKATRDFLAMINHELRTPLNGLLGTAELMADTELDDHQRRLLNTLDHSGELLRAIINDLLDYSKINAGMLELNEKPFDCHGLANMLSDIFQHRANEKQLQFNILCSETLPNWLVGDADRIKQIFVNLIGNAMKFTAQGSVNVTFDWRGEQLFFSVTDSGCGIPKDKQATLFDPFTQVDNSSQRNHEGTGLGLAICKKLTQQMKGNIEVDSVEDCGSTFSVSLPLDKHTQIENGNNTKHSHNQAIDSLKILVVEDLKTNQMIIQLMLSKFGIKPEICDNGKDAVERLKHENFDVVLMDCRMPIMDGYTATEQLRKSGYSRPILALTAGTTTAEREDCYDAGMDDILCKPYQAEELREALEKWGAPKASPSNTQALPA</sequence>
<accession>A0A2T3NUM8</accession>
<evidence type="ECO:0000256" key="5">
    <source>
        <dbReference type="ARBA" id="ARBA00022777"/>
    </source>
</evidence>
<dbReference type="EC" id="2.7.13.3" evidence="2"/>
<dbReference type="SMART" id="SM00387">
    <property type="entry name" value="HATPase_c"/>
    <property type="match status" value="1"/>
</dbReference>
<keyword evidence="4" id="KW-0808">Transferase</keyword>
<evidence type="ECO:0000259" key="8">
    <source>
        <dbReference type="PROSITE" id="PS50109"/>
    </source>
</evidence>
<dbReference type="SUPFAM" id="SSF52172">
    <property type="entry name" value="CheY-like"/>
    <property type="match status" value="1"/>
</dbReference>
<feature type="domain" description="Response regulatory" evidence="9">
    <location>
        <begin position="458"/>
        <end position="572"/>
    </location>
</feature>
<evidence type="ECO:0000313" key="10">
    <source>
        <dbReference type="EMBL" id="PSW19980.1"/>
    </source>
</evidence>
<dbReference type="GO" id="GO:0000155">
    <property type="term" value="F:phosphorelay sensor kinase activity"/>
    <property type="evidence" value="ECO:0007669"/>
    <property type="project" value="InterPro"/>
</dbReference>
<dbReference type="Pfam" id="PF00072">
    <property type="entry name" value="Response_reg"/>
    <property type="match status" value="1"/>
</dbReference>
<feature type="domain" description="Histidine kinase" evidence="8">
    <location>
        <begin position="220"/>
        <end position="436"/>
    </location>
</feature>
<organism evidence="10 11">
    <name type="scientific">Photobacterium sanctipauli</name>
    <dbReference type="NCBI Taxonomy" id="1342794"/>
    <lineage>
        <taxon>Bacteria</taxon>
        <taxon>Pseudomonadati</taxon>
        <taxon>Pseudomonadota</taxon>
        <taxon>Gammaproteobacteria</taxon>
        <taxon>Vibrionales</taxon>
        <taxon>Vibrionaceae</taxon>
        <taxon>Photobacterium</taxon>
    </lineage>
</organism>
<dbReference type="Pfam" id="PF02518">
    <property type="entry name" value="HATPase_c"/>
    <property type="match status" value="1"/>
</dbReference>
<dbReference type="InterPro" id="IPR004358">
    <property type="entry name" value="Sig_transdc_His_kin-like_C"/>
</dbReference>
<protein>
    <recommendedName>
        <fullName evidence="2">histidine kinase</fullName>
        <ecNumber evidence="2">2.7.13.3</ecNumber>
    </recommendedName>
</protein>
<evidence type="ECO:0000256" key="6">
    <source>
        <dbReference type="ARBA" id="ARBA00023012"/>
    </source>
</evidence>
<keyword evidence="5 10" id="KW-0418">Kinase</keyword>
<dbReference type="SMART" id="SM00448">
    <property type="entry name" value="REC"/>
    <property type="match status" value="1"/>
</dbReference>
<dbReference type="Pfam" id="PF00512">
    <property type="entry name" value="HisKA"/>
    <property type="match status" value="1"/>
</dbReference>
<comment type="catalytic activity">
    <reaction evidence="1">
        <text>ATP + protein L-histidine = ADP + protein N-phospho-L-histidine.</text>
        <dbReference type="EC" id="2.7.13.3"/>
    </reaction>
</comment>
<dbReference type="PROSITE" id="PS50110">
    <property type="entry name" value="RESPONSE_REGULATORY"/>
    <property type="match status" value="1"/>
</dbReference>
<dbReference type="InterPro" id="IPR011006">
    <property type="entry name" value="CheY-like_superfamily"/>
</dbReference>
<dbReference type="SMART" id="SM00388">
    <property type="entry name" value="HisKA"/>
    <property type="match status" value="1"/>
</dbReference>
<keyword evidence="6" id="KW-0902">Two-component regulatory system</keyword>
<keyword evidence="3 7" id="KW-0597">Phosphoprotein</keyword>
<dbReference type="InterPro" id="IPR005467">
    <property type="entry name" value="His_kinase_dom"/>
</dbReference>
<comment type="caution">
    <text evidence="10">The sequence shown here is derived from an EMBL/GenBank/DDBJ whole genome shotgun (WGS) entry which is preliminary data.</text>
</comment>
<evidence type="ECO:0000256" key="7">
    <source>
        <dbReference type="PROSITE-ProRule" id="PRU00169"/>
    </source>
</evidence>
<dbReference type="CDD" id="cd17546">
    <property type="entry name" value="REC_hyHK_CKI1_RcsC-like"/>
    <property type="match status" value="1"/>
</dbReference>
<evidence type="ECO:0000313" key="11">
    <source>
        <dbReference type="Proteomes" id="UP000241771"/>
    </source>
</evidence>
<dbReference type="CDD" id="cd00082">
    <property type="entry name" value="HisKA"/>
    <property type="match status" value="1"/>
</dbReference>
<dbReference type="Gene3D" id="3.40.50.2300">
    <property type="match status" value="1"/>
</dbReference>
<dbReference type="Proteomes" id="UP000241771">
    <property type="component" value="Unassembled WGS sequence"/>
</dbReference>
<dbReference type="SUPFAM" id="SSF47384">
    <property type="entry name" value="Homodimeric domain of signal transducing histidine kinase"/>
    <property type="match status" value="1"/>
</dbReference>
<keyword evidence="11" id="KW-1185">Reference proteome</keyword>
<dbReference type="PROSITE" id="PS50109">
    <property type="entry name" value="HIS_KIN"/>
    <property type="match status" value="1"/>
</dbReference>
<dbReference type="InterPro" id="IPR003661">
    <property type="entry name" value="HisK_dim/P_dom"/>
</dbReference>
<gene>
    <name evidence="10" type="ORF">C9I98_11025</name>
</gene>
<dbReference type="PANTHER" id="PTHR43047">
    <property type="entry name" value="TWO-COMPONENT HISTIDINE PROTEIN KINASE"/>
    <property type="match status" value="1"/>
</dbReference>
<dbReference type="InterPro" id="IPR001789">
    <property type="entry name" value="Sig_transdc_resp-reg_receiver"/>
</dbReference>
<evidence type="ECO:0000256" key="1">
    <source>
        <dbReference type="ARBA" id="ARBA00000085"/>
    </source>
</evidence>
<dbReference type="CDD" id="cd16922">
    <property type="entry name" value="HATPase_EvgS-ArcB-TorS-like"/>
    <property type="match status" value="1"/>
</dbReference>
<dbReference type="Gene3D" id="3.30.565.10">
    <property type="entry name" value="Histidine kinase-like ATPase, C-terminal domain"/>
    <property type="match status" value="1"/>
</dbReference>
<reference evidence="10 11" key="1">
    <citation type="submission" date="2018-01" db="EMBL/GenBank/DDBJ databases">
        <title>Whole genome sequencing of Histamine producing bacteria.</title>
        <authorList>
            <person name="Butler K."/>
        </authorList>
    </citation>
    <scope>NUCLEOTIDE SEQUENCE [LARGE SCALE GENOMIC DNA]</scope>
    <source>
        <strain evidence="10 11">DSM 100436</strain>
    </source>
</reference>
<dbReference type="InterPro" id="IPR036890">
    <property type="entry name" value="HATPase_C_sf"/>
</dbReference>
<dbReference type="InterPro" id="IPR003594">
    <property type="entry name" value="HATPase_dom"/>
</dbReference>
<name>A0A2T3NUM8_9GAMM</name>
<evidence type="ECO:0000256" key="3">
    <source>
        <dbReference type="ARBA" id="ARBA00022553"/>
    </source>
</evidence>
<evidence type="ECO:0000256" key="4">
    <source>
        <dbReference type="ARBA" id="ARBA00022679"/>
    </source>
</evidence>
<evidence type="ECO:0000259" key="9">
    <source>
        <dbReference type="PROSITE" id="PS50110"/>
    </source>
</evidence>
<dbReference type="FunFam" id="3.30.565.10:FF:000010">
    <property type="entry name" value="Sensor histidine kinase RcsC"/>
    <property type="match status" value="1"/>
</dbReference>